<keyword evidence="1" id="KW-0547">Nucleotide-binding</keyword>
<dbReference type="EMBL" id="JACJKJ010000009">
    <property type="protein sequence ID" value="MBM6806647.1"/>
    <property type="molecule type" value="Genomic_DNA"/>
</dbReference>
<dbReference type="InterPro" id="IPR027417">
    <property type="entry name" value="P-loop_NTPase"/>
</dbReference>
<reference evidence="5 6" key="1">
    <citation type="journal article" date="2021" name="Sci. Rep.">
        <title>The distribution of antibiotic resistance genes in chicken gut microbiota commensals.</title>
        <authorList>
            <person name="Juricova H."/>
            <person name="Matiasovicova J."/>
            <person name="Kubasova T."/>
            <person name="Cejkova D."/>
            <person name="Rychlik I."/>
        </authorList>
    </citation>
    <scope>NUCLEOTIDE SEQUENCE [LARGE SCALE GENOMIC DNA]</scope>
    <source>
        <strain evidence="5 6">An768</strain>
    </source>
</reference>
<dbReference type="Proteomes" id="UP000782117">
    <property type="component" value="Unassembled WGS sequence"/>
</dbReference>
<protein>
    <submittedName>
        <fullName evidence="5">DEAD/DEAH box helicase</fullName>
    </submittedName>
</protein>
<keyword evidence="5" id="KW-0347">Helicase</keyword>
<dbReference type="Pfam" id="PF00270">
    <property type="entry name" value="DEAD"/>
    <property type="match status" value="1"/>
</dbReference>
<dbReference type="InterPro" id="IPR011545">
    <property type="entry name" value="DEAD/DEAH_box_helicase_dom"/>
</dbReference>
<dbReference type="InterPro" id="IPR001650">
    <property type="entry name" value="Helicase_C-like"/>
</dbReference>
<evidence type="ECO:0000256" key="2">
    <source>
        <dbReference type="ARBA" id="ARBA00022840"/>
    </source>
</evidence>
<dbReference type="PANTHER" id="PTHR47957">
    <property type="entry name" value="ATP-DEPENDENT HELICASE HRQ1"/>
    <property type="match status" value="1"/>
</dbReference>
<dbReference type="Gene3D" id="3.40.50.300">
    <property type="entry name" value="P-loop containing nucleotide triphosphate hydrolases"/>
    <property type="match status" value="2"/>
</dbReference>
<keyword evidence="5" id="KW-0378">Hydrolase</keyword>
<proteinExistence type="predicted"/>
<gene>
    <name evidence="5" type="ORF">H6A24_09090</name>
</gene>
<dbReference type="SMART" id="SM00490">
    <property type="entry name" value="HELICc"/>
    <property type="match status" value="1"/>
</dbReference>
<name>A0ABS2F8S0_9BACE</name>
<evidence type="ECO:0000313" key="5">
    <source>
        <dbReference type="EMBL" id="MBM6806647.1"/>
    </source>
</evidence>
<dbReference type="PROSITE" id="PS51194">
    <property type="entry name" value="HELICASE_CTER"/>
    <property type="match status" value="1"/>
</dbReference>
<dbReference type="PANTHER" id="PTHR47957:SF3">
    <property type="entry name" value="ATP-DEPENDENT HELICASE HRQ1"/>
    <property type="match status" value="1"/>
</dbReference>
<dbReference type="RefSeq" id="WP_204500477.1">
    <property type="nucleotide sequence ID" value="NZ_JACJKJ010000009.1"/>
</dbReference>
<evidence type="ECO:0000313" key="6">
    <source>
        <dbReference type="Proteomes" id="UP000782117"/>
    </source>
</evidence>
<organism evidence="5 6">
    <name type="scientific">Bacteroides caecicola</name>
    <dbReference type="NCBI Taxonomy" id="1462569"/>
    <lineage>
        <taxon>Bacteria</taxon>
        <taxon>Pseudomonadati</taxon>
        <taxon>Bacteroidota</taxon>
        <taxon>Bacteroidia</taxon>
        <taxon>Bacteroidales</taxon>
        <taxon>Bacteroidaceae</taxon>
        <taxon>Bacteroides</taxon>
    </lineage>
</organism>
<evidence type="ECO:0000259" key="4">
    <source>
        <dbReference type="PROSITE" id="PS51194"/>
    </source>
</evidence>
<accession>A0ABS2F8S0</accession>
<evidence type="ECO:0000259" key="3">
    <source>
        <dbReference type="PROSITE" id="PS51192"/>
    </source>
</evidence>
<dbReference type="SMART" id="SM00487">
    <property type="entry name" value="DEXDc"/>
    <property type="match status" value="1"/>
</dbReference>
<evidence type="ECO:0000256" key="1">
    <source>
        <dbReference type="ARBA" id="ARBA00022741"/>
    </source>
</evidence>
<dbReference type="PROSITE" id="PS51192">
    <property type="entry name" value="HELICASE_ATP_BIND_1"/>
    <property type="match status" value="1"/>
</dbReference>
<keyword evidence="2" id="KW-0067">ATP-binding</keyword>
<dbReference type="GO" id="GO:0004386">
    <property type="term" value="F:helicase activity"/>
    <property type="evidence" value="ECO:0007669"/>
    <property type="project" value="UniProtKB-KW"/>
</dbReference>
<feature type="domain" description="Helicase ATP-binding" evidence="3">
    <location>
        <begin position="115"/>
        <end position="450"/>
    </location>
</feature>
<comment type="caution">
    <text evidence="5">The sequence shown here is derived from an EMBL/GenBank/DDBJ whole genome shotgun (WGS) entry which is preliminary data.</text>
</comment>
<sequence length="2041" mass="231951">MAKYLIDPIYAYKEIKDNFILYVKTAFGTRYKSIEEEREELLRTDQVAAREPWIEPLPAYKNVELDNGEKLRISSLRKQDLPTMNQESSSIFKEFILKGLIKGDYPIYQHQAEMLRKALEGKNCVITSGTGSGKTESFLLPMLASIIQEAENEWKQPVAYTPNRWWNANDGNPLLMQDIFEFPQGAEQGTPGYLASSAMQRPNEKRDAAVRALIIYPMNALVEDQMTRLRDALDNDEVQKWMTERLHGNRIFFGRYNGATPTPGYPKFGETDRNRRIYQSLLSSMNALDKMTDDTLKLLDSNLSEEQQRKNKKKYEVRRTISQMICGKDGIASSEMRSRFDMQQTPPDILITNYSMLAMMLMREVDNPIIEKTRQWLAKSSSHIFHLVIDELHLNRGTSGTETAYLIRLLLNRLGLSPNSPQLRILASSASLEVTGTKRNESLKFLKDFFGTEFTADNVVEGHYMQTVQSYNSVLPTEPFVRIYDLFYENPSCFEEYQTKAEIKNRVDEVCSNVALSLATYAHCELPDTDGLAQLLHVFASDELSIAKRLSDTFDLKELGHNRAIPFSKGKGEPESANALGRYFVDYLFGNMKDESVKAAEGLVIIRGLYDIFDKVDCGPMQRFRFHLFYRNIDGLWATLEKYDEEKGRPIGKLHAHSYEIDGDKRVLELLYCEQCGTLFYGGKRHAYREQGMWKTDILPTSSNLEDLPERQSQVMVKKRNYHEFAIFYPVPSSIRDVDRMLQEVGVGLQHKISFNENRENLSCHWQLAFLNEKTGHVTIAQDGEQYSGIRGFLYTVEALDGEQNIDAAIKAPALPCHCPHCATDRFGRSFRSPLRGFRTGFNKVTQLYARELFYQLPTAHNRKLVTFADSRQDAAVVANSIERNQYTDLMRDIIVEECTLDPSIDYEAKRNYLDELLTDKNEAKTTLDNPNATSREIRSAQRTLNTIDDEIAEVKNILEKTIPVEQLINTNNCIDSPIYKAFRELYTNPAGCNSANQHFEETPTASPVMWYEIDNNASPLLKQDVNRKVGSAIIQNVMHVLFGRLHYNAESAGIGWVTVPRDENRIHGILTNSGLADISSDVFMEIVNSVIRLIGNSYRYTNNPYDIFPTDSDANFQNLKAKSPIRRYIYSCCDKYRIPYVRQNGRQTKVPNILGQAVLDYLALTGNQQMFLQPHALLIRGVLPNEIGYICPKCGRVHLNKSAGICTGCFQHLDEIHTITIDELRRQTDLMINIVKHRPACRLHSEELSGQTDNQSERQMEFRDIVRIDQNSAHAEYIEKVRSIDVLSVTTTMEVGVDIGPLQGVMLTNMPPQRFNYQQRVGRGGRRGQAYSMILTLCRGRSHDEHYFLNPHQITGDQPPTPFLSMNQLEILQRLYAKEVLYYAFKSYSDESNVRLDGNTHGEFGTRQGWIDNVGAIKDYVQSWLCNTTNLDKLYHIATLLTNDKNLVSKLVQYVSGITNKNCLIMQMDRTVTDQSIVADMLAECLAEGGVLPMYGMPTRDRLLYHSLQYTEGNVVKEEIASVSRPIDQAITAFAPGASITKDKHILTSIGFSQSSIVYGIGINGQGCIKTKGNANAPIFPLRMTLWECSNPSCKCIVTDNRNPNTQGVVCDYCMSPMTSKTICTPASFITSLSKGFDQKDDSEIIVKRNGICMENSERPIVKVFDDMNVSLSLFRNGKTWRISDKEIEGRECSVSYNLNGTRIRSLAKQWIANPIYNGTDSPNILNGNVTLLPPDDKDVKTYITPLGNRLETIHLAAQKITNVITLSPANRVEGLILEPFHCVNNRLDFRTQGVRAAYYTLSFLIQRAIASKLDIDPTEIDVVEVLSKTGNLGEVCLADEKINGSGFVADFCLNFLDYRDRILNGMDLYFKQMLSDEHIKECDSSCYKCLKSYKNMPYHGLLDWRLGIALFRVMCDNNYKAGADGKFNTPELKGWSELAETLLKSLNEGFYSTNPYQIAKTNNGIPYMYDTEGKRKPVFASHPLWEGVAETQILADAVFEASLICNAKWDSSNVITIDTFNLLRRISNCYEYIQIQQNI</sequence>
<keyword evidence="6" id="KW-1185">Reference proteome</keyword>
<dbReference type="SUPFAM" id="SSF52540">
    <property type="entry name" value="P-loop containing nucleoside triphosphate hydrolases"/>
    <property type="match status" value="2"/>
</dbReference>
<feature type="domain" description="Helicase C-terminal" evidence="4">
    <location>
        <begin position="1209"/>
        <end position="1390"/>
    </location>
</feature>
<dbReference type="InterPro" id="IPR014001">
    <property type="entry name" value="Helicase_ATP-bd"/>
</dbReference>